<dbReference type="RefSeq" id="WP_083645754.1">
    <property type="nucleotide sequence ID" value="NZ_AMRU01000004.1"/>
</dbReference>
<dbReference type="Pfam" id="PF08907">
    <property type="entry name" value="DUF1853"/>
    <property type="match status" value="1"/>
</dbReference>
<evidence type="ECO:0000313" key="2">
    <source>
        <dbReference type="Proteomes" id="UP000186230"/>
    </source>
</evidence>
<keyword evidence="2" id="KW-1185">Reference proteome</keyword>
<name>A0A1L7IAS1_9FLAO</name>
<sequence>MSELEDQFLGFCRTPDIRKLESPRSYPVFEFPKITMNENIRRELKQMPSKGTSILGKRMEAFFKIAISQSERYHLLAHSIQVIEGKRTLGELDFLLRDTENGKILHVELVYKLYLYDPGFASENDRWIGPKRKDRYSYKIQKLTKNQFPLLHHPATATYLERLGIDPAQVEQQLCFKAQLFAQPAQLQEDFQVNENCLIGHWIIYAEFLSGDYENCQFVSPPKVSWSAGPDSGSHWKSFTEIQKTIDRLFSEGQVPLLWMKNSSDYSSFFVVNW</sequence>
<evidence type="ECO:0000313" key="1">
    <source>
        <dbReference type="EMBL" id="APU70205.1"/>
    </source>
</evidence>
<gene>
    <name evidence="1" type="ORF">GRFL_3481</name>
</gene>
<dbReference type="OrthoDB" id="1466769at2"/>
<dbReference type="AlphaFoldDB" id="A0A1L7IAS1"/>
<proteinExistence type="predicted"/>
<dbReference type="InterPro" id="IPR015003">
    <property type="entry name" value="DUF1853"/>
</dbReference>
<dbReference type="KEGG" id="gfl:GRFL_3481"/>
<dbReference type="Proteomes" id="UP000186230">
    <property type="component" value="Chromosome"/>
</dbReference>
<organism evidence="1 2">
    <name type="scientific">Christiangramia flava JLT2011</name>
    <dbReference type="NCBI Taxonomy" id="1229726"/>
    <lineage>
        <taxon>Bacteria</taxon>
        <taxon>Pseudomonadati</taxon>
        <taxon>Bacteroidota</taxon>
        <taxon>Flavobacteriia</taxon>
        <taxon>Flavobacteriales</taxon>
        <taxon>Flavobacteriaceae</taxon>
        <taxon>Christiangramia</taxon>
    </lineage>
</organism>
<dbReference type="STRING" id="1229726.GRFL_3481"/>
<accession>A0A1L7IAS1</accession>
<reference evidence="1 2" key="1">
    <citation type="submission" date="2016-07" db="EMBL/GenBank/DDBJ databases">
        <title>Multi-omics approach to identify versatile polysaccharide utilization systems of a marine flavobacterium Gramella flava.</title>
        <authorList>
            <person name="Tang K."/>
        </authorList>
    </citation>
    <scope>NUCLEOTIDE SEQUENCE [LARGE SCALE GENOMIC DNA]</scope>
    <source>
        <strain evidence="1 2">JLT2011</strain>
    </source>
</reference>
<protein>
    <submittedName>
        <fullName evidence="1">Uncharacterized protein</fullName>
    </submittedName>
</protein>
<dbReference type="EMBL" id="CP016359">
    <property type="protein sequence ID" value="APU70205.1"/>
    <property type="molecule type" value="Genomic_DNA"/>
</dbReference>